<dbReference type="AlphaFoldDB" id="G1WBP0"/>
<keyword evidence="2" id="KW-1185">Reference proteome</keyword>
<dbReference type="GeneID" id="95425884"/>
<comment type="caution">
    <text evidence="1">The sequence shown here is derived from an EMBL/GenBank/DDBJ whole genome shotgun (WGS) entry which is preliminary data.</text>
</comment>
<reference evidence="1 2" key="1">
    <citation type="submission" date="2011-07" db="EMBL/GenBank/DDBJ databases">
        <title>The Genome Sequence of Prevotella oulorum F0390.</title>
        <authorList>
            <consortium name="The Broad Institute Genome Sequencing Platform"/>
            <consortium name="The Broad Institute Genome Sequencing Center for Infectious Disease"/>
            <person name="Earl A."/>
            <person name="Ward D."/>
            <person name="Feldgarden M."/>
            <person name="Gevers D."/>
            <person name="Izard J."/>
            <person name="Ganesan A."/>
            <person name="Baranova O.V."/>
            <person name="Blanton J.M."/>
            <person name="Tanner A.C."/>
            <person name="Dewhirst F.E."/>
            <person name="Young S.K."/>
            <person name="Zeng Q."/>
            <person name="Gargeya S."/>
            <person name="Fitzgerald M."/>
            <person name="Haas B."/>
            <person name="Abouelleil A."/>
            <person name="Alvarado L."/>
            <person name="Arachchi H.M."/>
            <person name="Berlin A."/>
            <person name="Brown A."/>
            <person name="Chapman S.B."/>
            <person name="Chen Z."/>
            <person name="Dunbar C."/>
            <person name="Freedman E."/>
            <person name="Gearin G."/>
            <person name="Gellesch M."/>
            <person name="Goldberg J."/>
            <person name="Griggs A."/>
            <person name="Gujja S."/>
            <person name="Heiman D."/>
            <person name="Howarth C."/>
            <person name="Larson L."/>
            <person name="Lui A."/>
            <person name="MacDonald P.J.P."/>
            <person name="Mehta T."/>
            <person name="Montmayeur A."/>
            <person name="Murphy C."/>
            <person name="Neiman D."/>
            <person name="Pearson M."/>
            <person name="Priest M."/>
            <person name="Roberts A."/>
            <person name="Saif S."/>
            <person name="Shea T."/>
            <person name="Shenoy N."/>
            <person name="Sisk P."/>
            <person name="Stolte C."/>
            <person name="Sykes S."/>
            <person name="Wortman J."/>
            <person name="Nusbaum C."/>
            <person name="Birren B."/>
        </authorList>
    </citation>
    <scope>NUCLEOTIDE SEQUENCE [LARGE SCALE GENOMIC DNA]</scope>
    <source>
        <strain evidence="1 2">F0390</strain>
    </source>
</reference>
<dbReference type="HOGENOM" id="CLU_139765_0_0_10"/>
<dbReference type="Proteomes" id="UP000005141">
    <property type="component" value="Unassembled WGS sequence"/>
</dbReference>
<accession>G1WBP0</accession>
<gene>
    <name evidence="1" type="ORF">HMPREF9431_01241</name>
</gene>
<organism evidence="1 2">
    <name type="scientific">Segatella oulorum F0390</name>
    <dbReference type="NCBI Taxonomy" id="702438"/>
    <lineage>
        <taxon>Bacteria</taxon>
        <taxon>Pseudomonadati</taxon>
        <taxon>Bacteroidota</taxon>
        <taxon>Bacteroidia</taxon>
        <taxon>Bacteroidales</taxon>
        <taxon>Prevotellaceae</taxon>
        <taxon>Segatella</taxon>
    </lineage>
</organism>
<evidence type="ECO:0000313" key="1">
    <source>
        <dbReference type="EMBL" id="EGV31494.1"/>
    </source>
</evidence>
<dbReference type="RefSeq" id="WP_004380273.1">
    <property type="nucleotide sequence ID" value="NZ_JH114215.1"/>
</dbReference>
<protein>
    <submittedName>
        <fullName evidence="1">Uncharacterized protein</fullName>
    </submittedName>
</protein>
<dbReference type="EMBL" id="ADGI01000044">
    <property type="protein sequence ID" value="EGV31494.1"/>
    <property type="molecule type" value="Genomic_DNA"/>
</dbReference>
<dbReference type="PROSITE" id="PS51257">
    <property type="entry name" value="PROKAR_LIPOPROTEIN"/>
    <property type="match status" value="1"/>
</dbReference>
<evidence type="ECO:0000313" key="2">
    <source>
        <dbReference type="Proteomes" id="UP000005141"/>
    </source>
</evidence>
<name>G1WBP0_9BACT</name>
<proteinExistence type="predicted"/>
<sequence length="158" mass="18369">MKILLFTLLVIFLLVSCSPSKCSIYDTLSYIYIDKWEHKSIPQKGMLYISGRKSFIGQKDSIPVINIFTDELDSTYITCEIERNELYYINDFYLVLDDSIVYDISDIRRETREDREHWGMFGPSVSCVVTSMKVNGTKIKDSEGIAFPAKLRKIIKKR</sequence>